<dbReference type="SUPFAM" id="SSF49299">
    <property type="entry name" value="PKD domain"/>
    <property type="match status" value="1"/>
</dbReference>
<dbReference type="PROSITE" id="PS51318">
    <property type="entry name" value="TAT"/>
    <property type="match status" value="1"/>
</dbReference>
<dbReference type="Pfam" id="PF07995">
    <property type="entry name" value="GSDH"/>
    <property type="match status" value="1"/>
</dbReference>
<dbReference type="SMART" id="SM00089">
    <property type="entry name" value="PKD"/>
    <property type="match status" value="1"/>
</dbReference>
<evidence type="ECO:0000256" key="2">
    <source>
        <dbReference type="SAM" id="SignalP"/>
    </source>
</evidence>
<evidence type="ECO:0000259" key="3">
    <source>
        <dbReference type="PROSITE" id="PS50093"/>
    </source>
</evidence>
<feature type="chain" id="PRO_5046908886" evidence="2">
    <location>
        <begin position="28"/>
        <end position="1059"/>
    </location>
</feature>
<dbReference type="CDD" id="cd00146">
    <property type="entry name" value="PKD"/>
    <property type="match status" value="1"/>
</dbReference>
<dbReference type="InterPro" id="IPR008979">
    <property type="entry name" value="Galactose-bd-like_sf"/>
</dbReference>
<dbReference type="InterPro" id="IPR011041">
    <property type="entry name" value="Quinoprot_gluc/sorb_DH_b-prop"/>
</dbReference>
<dbReference type="SUPFAM" id="SSF49785">
    <property type="entry name" value="Galactose-binding domain-like"/>
    <property type="match status" value="1"/>
</dbReference>
<dbReference type="InterPro" id="IPR011042">
    <property type="entry name" value="6-blade_b-propeller_TolB-like"/>
</dbReference>
<dbReference type="SUPFAM" id="SSF50952">
    <property type="entry name" value="Soluble quinoprotein glucose dehydrogenase"/>
    <property type="match status" value="1"/>
</dbReference>
<dbReference type="InterPro" id="IPR006311">
    <property type="entry name" value="TAT_signal"/>
</dbReference>
<dbReference type="InterPro" id="IPR012938">
    <property type="entry name" value="Glc/Sorbosone_DH"/>
</dbReference>
<dbReference type="EMBL" id="JBCGDC010000046">
    <property type="protein sequence ID" value="MFB6394885.1"/>
    <property type="molecule type" value="Genomic_DNA"/>
</dbReference>
<comment type="caution">
    <text evidence="4">The sequence shown here is derived from an EMBL/GenBank/DDBJ whole genome shotgun (WGS) entry which is preliminary data.</text>
</comment>
<keyword evidence="5" id="KW-1185">Reference proteome</keyword>
<reference evidence="4 5" key="1">
    <citation type="submission" date="2024-04" db="EMBL/GenBank/DDBJ databases">
        <title>Polymorphospora sp. isolated from Baiyangdian Lake in Xiong'an New Area.</title>
        <authorList>
            <person name="Zhang X."/>
            <person name="Liu J."/>
        </authorList>
    </citation>
    <scope>NUCLEOTIDE SEQUENCE [LARGE SCALE GENOMIC DNA]</scope>
    <source>
        <strain evidence="4 5">2-325</strain>
    </source>
</reference>
<dbReference type="Pfam" id="PF18911">
    <property type="entry name" value="PKD_4"/>
    <property type="match status" value="1"/>
</dbReference>
<protein>
    <submittedName>
        <fullName evidence="4">PQQ-dependent sugar dehydrogenase</fullName>
    </submittedName>
</protein>
<evidence type="ECO:0000256" key="1">
    <source>
        <dbReference type="SAM" id="MobiDB-lite"/>
    </source>
</evidence>
<accession>A0ABV5CS96</accession>
<proteinExistence type="predicted"/>
<dbReference type="PROSITE" id="PS50093">
    <property type="entry name" value="PKD"/>
    <property type="match status" value="1"/>
</dbReference>
<dbReference type="RefSeq" id="WP_375734888.1">
    <property type="nucleotide sequence ID" value="NZ_JBCGDC010000046.1"/>
</dbReference>
<organism evidence="4 5">
    <name type="scientific">Polymorphospora lycopeni</name>
    <dbReference type="NCBI Taxonomy" id="3140240"/>
    <lineage>
        <taxon>Bacteria</taxon>
        <taxon>Bacillati</taxon>
        <taxon>Actinomycetota</taxon>
        <taxon>Actinomycetes</taxon>
        <taxon>Micromonosporales</taxon>
        <taxon>Micromonosporaceae</taxon>
        <taxon>Polymorphospora</taxon>
    </lineage>
</organism>
<dbReference type="InterPro" id="IPR000601">
    <property type="entry name" value="PKD_dom"/>
</dbReference>
<keyword evidence="2" id="KW-0732">Signal</keyword>
<name>A0ABV5CS96_9ACTN</name>
<dbReference type="InterPro" id="IPR022409">
    <property type="entry name" value="PKD/Chitinase_dom"/>
</dbReference>
<feature type="domain" description="PKD" evidence="3">
    <location>
        <begin position="479"/>
        <end position="560"/>
    </location>
</feature>
<evidence type="ECO:0000313" key="4">
    <source>
        <dbReference type="EMBL" id="MFB6394885.1"/>
    </source>
</evidence>
<evidence type="ECO:0000313" key="5">
    <source>
        <dbReference type="Proteomes" id="UP001582793"/>
    </source>
</evidence>
<dbReference type="Proteomes" id="UP001582793">
    <property type="component" value="Unassembled WGS sequence"/>
</dbReference>
<dbReference type="PANTHER" id="PTHR19328">
    <property type="entry name" value="HEDGEHOG-INTERACTING PROTEIN"/>
    <property type="match status" value="1"/>
</dbReference>
<dbReference type="Pfam" id="PF22888">
    <property type="entry name" value="FIMAH"/>
    <property type="match status" value="1"/>
</dbReference>
<dbReference type="InterPro" id="IPR013783">
    <property type="entry name" value="Ig-like_fold"/>
</dbReference>
<dbReference type="Gene3D" id="2.60.40.10">
    <property type="entry name" value="Immunoglobulins"/>
    <property type="match status" value="2"/>
</dbReference>
<sequence>MPGRRRLLAALTTSFLLAALLPAAATAHPGPHDDPPPPDERFQKVLLENTGLTQPMRLSVAPDGRVVYIERDGRVKVWDPRTRNSVVAGSVPVRVTGELGMVGLALARDFAQTGHLFLHFSPPEWDTTWISRVSRFTLGADNTIDPASEKLVIDIPHPRGVGGGHSAGDLLATEDGYLFIATGDNTSCCASRGFPGTDERPGQANGDAQRTSANTNDLNGKILRIVPKADGGYDIPEGNLFPVGTEKTRPEIYAMGFRNPFTIGDWDPATGRLWMADYGPDAVLPDPERGPAGHVQVFLMDGPGNYGWPYCTMNKVPYNDWNYVEDEPGPWFDCDAPVNDSPNNTGLVNLPPIKGSTIYYTYDKQEYFPELFGGGAMAGPMYHYDADNPSTTKFPEWFDGRRFLYDWTTDWIQTTGLDAQGAPYQMHELLPDLDFRKPMDMEFGPDGSLYLLEYGNGWGASNDDAGIYRIDHVEGNRAPLVNTSLSADSGALPLTVRFDASASTDPDGDALTYAWDFDGDGTADAAGPVATHTYTTAGEFQPRVTVRDAGGAESIANLSVVAGNTRPVVTIETPADGGWAEFGENLPFRVRATDAEEGAVDCTKIKVAYQLGHNSHGHPMAEATPNADCTGVLVPGRDASHGPGAYVFHVLEASYTDGGGVAGAPALTGSGDIVLHPRQYAASTYQKGEGVGLYTGQLFVPGTGNWFMFPRINVAGITHLNVEFATRLPGVNLTVRAGSPTGPVVATFSNVPGTGSTSLSSRVYKWSGTPVRNPGGVHDLYFVADWTGQTQPELFVRGIQFQTTPAVTATVSPQEPTAGWYTGDVTLTYAGLTTGLWTGQHSVDGGTTWVDAAADGTATIGDVKGQVLYRAVDRAGNTSRQRSLWLRVDRTGPTVDVTGITDGASYGNSGTLTPDWTVTDVTSGVAGNTNLARLDDREVRRGRAIRLADLAPGDHTLVVTATDRAGNTTTRTVRFTTTTSVEDLRALVDGYAAAGTISATRAGQLTGSLDRVATALAAGDRAGAVAALDTFLNQANTLNAPGPRAQLVRDAQVLIVEIR</sequence>
<dbReference type="InterPro" id="IPR054470">
    <property type="entry name" value="FIMAH_dom"/>
</dbReference>
<dbReference type="PANTHER" id="PTHR19328:SF75">
    <property type="entry name" value="ALDOSE SUGAR DEHYDROGENASE YLII"/>
    <property type="match status" value="1"/>
</dbReference>
<feature type="signal peptide" evidence="2">
    <location>
        <begin position="1"/>
        <end position="27"/>
    </location>
</feature>
<dbReference type="Gene3D" id="2.60.120.260">
    <property type="entry name" value="Galactose-binding domain-like"/>
    <property type="match status" value="1"/>
</dbReference>
<dbReference type="Gene3D" id="2.120.10.30">
    <property type="entry name" value="TolB, C-terminal domain"/>
    <property type="match status" value="1"/>
</dbReference>
<dbReference type="InterPro" id="IPR035986">
    <property type="entry name" value="PKD_dom_sf"/>
</dbReference>
<dbReference type="CDD" id="cd04084">
    <property type="entry name" value="CBM6_xylanase-like"/>
    <property type="match status" value="1"/>
</dbReference>
<gene>
    <name evidence="4" type="ORF">AAFH96_17490</name>
</gene>
<feature type="region of interest" description="Disordered" evidence="1">
    <location>
        <begin position="192"/>
        <end position="214"/>
    </location>
</feature>